<organism evidence="8 9">
    <name type="scientific">Halobacillus salinarum</name>
    <dbReference type="NCBI Taxonomy" id="2932257"/>
    <lineage>
        <taxon>Bacteria</taxon>
        <taxon>Bacillati</taxon>
        <taxon>Bacillota</taxon>
        <taxon>Bacilli</taxon>
        <taxon>Bacillales</taxon>
        <taxon>Bacillaceae</taxon>
        <taxon>Halobacillus</taxon>
    </lineage>
</organism>
<dbReference type="Pfam" id="PF00486">
    <property type="entry name" value="Trans_reg_C"/>
    <property type="match status" value="1"/>
</dbReference>
<dbReference type="PANTHER" id="PTHR48111:SF1">
    <property type="entry name" value="TWO-COMPONENT RESPONSE REGULATOR ORR33"/>
    <property type="match status" value="1"/>
</dbReference>
<evidence type="ECO:0000259" key="7">
    <source>
        <dbReference type="PROSITE" id="PS51755"/>
    </source>
</evidence>
<keyword evidence="1" id="KW-0597">Phosphoprotein</keyword>
<dbReference type="PROSITE" id="PS51755">
    <property type="entry name" value="OMPR_PHOB"/>
    <property type="match status" value="1"/>
</dbReference>
<dbReference type="RefSeq" id="WP_244712423.1">
    <property type="nucleotide sequence ID" value="NZ_CP095073.1"/>
</dbReference>
<evidence type="ECO:0000313" key="9">
    <source>
        <dbReference type="Proteomes" id="UP000831787"/>
    </source>
</evidence>
<evidence type="ECO:0000256" key="3">
    <source>
        <dbReference type="ARBA" id="ARBA00023015"/>
    </source>
</evidence>
<dbReference type="InterPro" id="IPR001867">
    <property type="entry name" value="OmpR/PhoB-type_DNA-bd"/>
</dbReference>
<evidence type="ECO:0000256" key="6">
    <source>
        <dbReference type="PROSITE-ProRule" id="PRU01091"/>
    </source>
</evidence>
<evidence type="ECO:0000313" key="8">
    <source>
        <dbReference type="EMBL" id="UOQ45623.1"/>
    </source>
</evidence>
<gene>
    <name evidence="8" type="ORF">MUN89_06720</name>
</gene>
<dbReference type="PANTHER" id="PTHR48111">
    <property type="entry name" value="REGULATOR OF RPOS"/>
    <property type="match status" value="1"/>
</dbReference>
<dbReference type="SUPFAM" id="SSF46894">
    <property type="entry name" value="C-terminal effector domain of the bipartite response regulators"/>
    <property type="match status" value="1"/>
</dbReference>
<keyword evidence="5" id="KW-0804">Transcription</keyword>
<evidence type="ECO:0000256" key="1">
    <source>
        <dbReference type="ARBA" id="ARBA00022553"/>
    </source>
</evidence>
<evidence type="ECO:0000256" key="4">
    <source>
        <dbReference type="ARBA" id="ARBA00023125"/>
    </source>
</evidence>
<name>A0ABY4EME3_9BACI</name>
<dbReference type="Gene3D" id="1.10.10.10">
    <property type="entry name" value="Winged helix-like DNA-binding domain superfamily/Winged helix DNA-binding domain"/>
    <property type="match status" value="1"/>
</dbReference>
<sequence length="381" mass="45491">MDKLNFIKGELKIQYRSEKIALLPKEFELLYFLYQRPERVFTRDELLDAVWPMDTPTDRTVDDHIYRVRKKLQPLSSTVRIETVRGQGYRLILTKESTANPLLKDDQVYSHAKILFQKYHLYGQGDALKLLEENQAIFGFELDLHSSMYLHFMKGNFRWFLEEKEVSFWNKCYYLLHIYTYMEEDKQTCLQYFTRALNHKELPEPHHLEIKLLNRLTLLIFTKQVKRAEACLIRAKKQVYKQNLEGFIPFLAMTDLYLSFLVDSQAVTEAKLAETEKMLIDFPFSREKAGFSIIKGVYQLTLKNEQKARIYFDQGFNEFRQAKYIPGQLISLNIIRFFLTELGIKNDLAASYEKQWKQTAEQYHFNELRSRIKKQLDLYLK</sequence>
<accession>A0ABY4EME3</accession>
<protein>
    <submittedName>
        <fullName evidence="8">Winged helix-turn-helix domain-containing protein</fullName>
    </submittedName>
</protein>
<feature type="DNA-binding region" description="OmpR/PhoB-type" evidence="6">
    <location>
        <begin position="1"/>
        <end position="93"/>
    </location>
</feature>
<proteinExistence type="predicted"/>
<dbReference type="Proteomes" id="UP000831787">
    <property type="component" value="Chromosome"/>
</dbReference>
<dbReference type="InterPro" id="IPR016032">
    <property type="entry name" value="Sig_transdc_resp-reg_C-effctor"/>
</dbReference>
<keyword evidence="9" id="KW-1185">Reference proteome</keyword>
<keyword evidence="2" id="KW-0902">Two-component regulatory system</keyword>
<keyword evidence="4 6" id="KW-0238">DNA-binding</keyword>
<dbReference type="InterPro" id="IPR036388">
    <property type="entry name" value="WH-like_DNA-bd_sf"/>
</dbReference>
<dbReference type="CDD" id="cd00383">
    <property type="entry name" value="trans_reg_C"/>
    <property type="match status" value="1"/>
</dbReference>
<dbReference type="EMBL" id="CP095073">
    <property type="protein sequence ID" value="UOQ45623.1"/>
    <property type="molecule type" value="Genomic_DNA"/>
</dbReference>
<feature type="domain" description="OmpR/PhoB-type" evidence="7">
    <location>
        <begin position="1"/>
        <end position="93"/>
    </location>
</feature>
<keyword evidence="3" id="KW-0805">Transcription regulation</keyword>
<evidence type="ECO:0000256" key="5">
    <source>
        <dbReference type="ARBA" id="ARBA00023163"/>
    </source>
</evidence>
<reference evidence="8 9" key="1">
    <citation type="submission" date="2022-04" db="EMBL/GenBank/DDBJ databases">
        <title>Halobacillus sp. isolated from saltern.</title>
        <authorList>
            <person name="Won M."/>
            <person name="Lee C.-M."/>
            <person name="Woen H.-Y."/>
            <person name="Kwon S.-W."/>
        </authorList>
    </citation>
    <scope>NUCLEOTIDE SEQUENCE [LARGE SCALE GENOMIC DNA]</scope>
    <source>
        <strain evidence="8 9">SSBR10-3</strain>
    </source>
</reference>
<dbReference type="InterPro" id="IPR039420">
    <property type="entry name" value="WalR-like"/>
</dbReference>
<evidence type="ECO:0000256" key="2">
    <source>
        <dbReference type="ARBA" id="ARBA00023012"/>
    </source>
</evidence>
<dbReference type="SMART" id="SM00862">
    <property type="entry name" value="Trans_reg_C"/>
    <property type="match status" value="1"/>
</dbReference>